<evidence type="ECO:0000313" key="4">
    <source>
        <dbReference type="Proteomes" id="UP000242972"/>
    </source>
</evidence>
<dbReference type="InterPro" id="IPR039448">
    <property type="entry name" value="Beta_helix"/>
</dbReference>
<dbReference type="SUPFAM" id="SSF51126">
    <property type="entry name" value="Pectin lyase-like"/>
    <property type="match status" value="1"/>
</dbReference>
<proteinExistence type="predicted"/>
<evidence type="ECO:0000256" key="1">
    <source>
        <dbReference type="SAM" id="SignalP"/>
    </source>
</evidence>
<dbReference type="Proteomes" id="UP000242972">
    <property type="component" value="Unassembled WGS sequence"/>
</dbReference>
<dbReference type="EMBL" id="PXYW01000001">
    <property type="protein sequence ID" value="PSR35503.1"/>
    <property type="molecule type" value="Genomic_DNA"/>
</dbReference>
<comment type="caution">
    <text evidence="3">The sequence shown here is derived from an EMBL/GenBank/DDBJ whole genome shotgun (WGS) entry which is preliminary data.</text>
</comment>
<evidence type="ECO:0000313" key="3">
    <source>
        <dbReference type="EMBL" id="PSR35503.1"/>
    </source>
</evidence>
<sequence>MNIAFLKRSAWLGLASTGVLVALSAFPGVAALAAAAPTTIYVSTQGNNTTGNGTMQAPYQTIQYAINQSADGSTVIVEPGNYNESLMIQKSITLESASSLNSALGPTTISGANQSGLNTIWIDGNGANGTVIDGFTITAGSDHGIFVENANQVTIENNLVTGNGTAGSKGVPEDKPIELVGTANALVKDNTVTKNLADGGIGLTDNGPLDPGALQGATLVGGPVAPSKDNVVEDNTVTDNQGGCGIVLASYNAGEGVVDNHVVGNTVSRNVAGVVVATDAPNTVAEGNVVSNNTVENSFIAGIILHSNAPGDVLTQNVVSNNSVSGNGFDPEVGAFKPTGIVEAGAVDPVTDSTIIDNHVTNEFFGIFVNGSLQDHIANNIMDTTVPIAPALELVGPTMPVEVGQSPTFTAEDPANPTGVEYQFWMDSASGWKMVQNYSSSNSFTVKDIPAGSYQIVAYAMTPTQLKAQAWKQAIMASQFTNVGSTVSLTTMSLMNGMPVMGAMVQAMASHLLDPVYQFWWEGPNGHWTSSGNYSPSSMITIPSYAVSLDHAGTYHVIVYAKDANAPETAANEVWSRVLTVQVAPTVDFLLTPSLSAINVGGSATLTLAQVYTNGQPASGMSLDNLNSTFTITGADGKPALGFTISGFGVSQQVMTDGTYTFKDTPTAQSGSVVITAGSTVTPGIYQVIASDPDHMDSTSLPVDIVVNP</sequence>
<reference evidence="3 4" key="1">
    <citation type="journal article" date="2014" name="BMC Genomics">
        <title>Comparison of environmental and isolate Sulfobacillus genomes reveals diverse carbon, sulfur, nitrogen, and hydrogen metabolisms.</title>
        <authorList>
            <person name="Justice N.B."/>
            <person name="Norman A."/>
            <person name="Brown C.T."/>
            <person name="Singh A."/>
            <person name="Thomas B.C."/>
            <person name="Banfield J.F."/>
        </authorList>
    </citation>
    <scope>NUCLEOTIDE SEQUENCE [LARGE SCALE GENOMIC DNA]</scope>
    <source>
        <strain evidence="3">AMDSBA4</strain>
    </source>
</reference>
<dbReference type="Pfam" id="PF13229">
    <property type="entry name" value="Beta_helix"/>
    <property type="match status" value="1"/>
</dbReference>
<accession>A0A2T2XLZ2</accession>
<gene>
    <name evidence="3" type="ORF">C7B46_00485</name>
</gene>
<organism evidence="3 4">
    <name type="scientific">Sulfobacillus benefaciens</name>
    <dbReference type="NCBI Taxonomy" id="453960"/>
    <lineage>
        <taxon>Bacteria</taxon>
        <taxon>Bacillati</taxon>
        <taxon>Bacillota</taxon>
        <taxon>Clostridia</taxon>
        <taxon>Eubacteriales</taxon>
        <taxon>Clostridiales Family XVII. Incertae Sedis</taxon>
        <taxon>Sulfobacillus</taxon>
    </lineage>
</organism>
<evidence type="ECO:0000259" key="2">
    <source>
        <dbReference type="Pfam" id="PF13229"/>
    </source>
</evidence>
<dbReference type="SMART" id="SM00710">
    <property type="entry name" value="PbH1"/>
    <property type="match status" value="8"/>
</dbReference>
<dbReference type="Gene3D" id="2.160.20.10">
    <property type="entry name" value="Single-stranded right-handed beta-helix, Pectin lyase-like"/>
    <property type="match status" value="1"/>
</dbReference>
<feature type="domain" description="Right handed beta helix" evidence="2">
    <location>
        <begin position="120"/>
        <end position="323"/>
    </location>
</feature>
<dbReference type="InterPro" id="IPR006626">
    <property type="entry name" value="PbH1"/>
</dbReference>
<dbReference type="InterPro" id="IPR012334">
    <property type="entry name" value="Pectin_lyas_fold"/>
</dbReference>
<dbReference type="InterPro" id="IPR011050">
    <property type="entry name" value="Pectin_lyase_fold/virulence"/>
</dbReference>
<feature type="signal peptide" evidence="1">
    <location>
        <begin position="1"/>
        <end position="30"/>
    </location>
</feature>
<protein>
    <recommendedName>
        <fullName evidence="2">Right handed beta helix domain-containing protein</fullName>
    </recommendedName>
</protein>
<keyword evidence="1" id="KW-0732">Signal</keyword>
<feature type="chain" id="PRO_5039232884" description="Right handed beta helix domain-containing protein" evidence="1">
    <location>
        <begin position="31"/>
        <end position="709"/>
    </location>
</feature>
<dbReference type="AlphaFoldDB" id="A0A2T2XLZ2"/>
<name>A0A2T2XLZ2_9FIRM</name>